<dbReference type="PANTHER" id="PTHR38471">
    <property type="entry name" value="FOUR HELIX BUNDLE PROTEIN"/>
    <property type="match status" value="1"/>
</dbReference>
<accession>A0A2H0RC83</accession>
<dbReference type="AlphaFoldDB" id="A0A2H0RC83"/>
<protein>
    <submittedName>
        <fullName evidence="1">Four helix bundle protein</fullName>
    </submittedName>
</protein>
<dbReference type="Gene3D" id="1.20.1440.60">
    <property type="entry name" value="23S rRNA-intervening sequence"/>
    <property type="match status" value="1"/>
</dbReference>
<gene>
    <name evidence="1" type="ORF">COV23_01760</name>
</gene>
<reference evidence="1 2" key="1">
    <citation type="submission" date="2017-09" db="EMBL/GenBank/DDBJ databases">
        <title>Depth-based differentiation of microbial function through sediment-hosted aquifers and enrichment of novel symbionts in the deep terrestrial subsurface.</title>
        <authorList>
            <person name="Probst A.J."/>
            <person name="Ladd B."/>
            <person name="Jarett J.K."/>
            <person name="Geller-Mcgrath D.E."/>
            <person name="Sieber C.M."/>
            <person name="Emerson J.B."/>
            <person name="Anantharaman K."/>
            <person name="Thomas B.C."/>
            <person name="Malmstrom R."/>
            <person name="Stieglmeier M."/>
            <person name="Klingl A."/>
            <person name="Woyke T."/>
            <person name="Ryan C.M."/>
            <person name="Banfield J.F."/>
        </authorList>
    </citation>
    <scope>NUCLEOTIDE SEQUENCE [LARGE SCALE GENOMIC DNA]</scope>
    <source>
        <strain evidence="1">CG10_big_fil_rev_8_21_14_0_10_31_9</strain>
    </source>
</reference>
<dbReference type="InterPro" id="IPR012657">
    <property type="entry name" value="23S_rRNA-intervening_sequence"/>
</dbReference>
<dbReference type="SUPFAM" id="SSF158446">
    <property type="entry name" value="IVS-encoded protein-like"/>
    <property type="match status" value="1"/>
</dbReference>
<dbReference type="Proteomes" id="UP000231602">
    <property type="component" value="Unassembled WGS sequence"/>
</dbReference>
<dbReference type="EMBL" id="PCXV01000028">
    <property type="protein sequence ID" value="PIR44087.1"/>
    <property type="molecule type" value="Genomic_DNA"/>
</dbReference>
<dbReference type="CDD" id="cd16377">
    <property type="entry name" value="23S_rRNA_IVP_like"/>
    <property type="match status" value="1"/>
</dbReference>
<dbReference type="Pfam" id="PF05635">
    <property type="entry name" value="23S_rRNA_IVP"/>
    <property type="match status" value="1"/>
</dbReference>
<organism evidence="1 2">
    <name type="scientific">Candidatus Wolfebacteria bacterium CG10_big_fil_rev_8_21_14_0_10_31_9</name>
    <dbReference type="NCBI Taxonomy" id="1975070"/>
    <lineage>
        <taxon>Bacteria</taxon>
        <taxon>Candidatus Wolfeibacteriota</taxon>
    </lineage>
</organism>
<dbReference type="InterPro" id="IPR036583">
    <property type="entry name" value="23S_rRNA_IVS_sf"/>
</dbReference>
<comment type="caution">
    <text evidence="1">The sequence shown here is derived from an EMBL/GenBank/DDBJ whole genome shotgun (WGS) entry which is preliminary data.</text>
</comment>
<evidence type="ECO:0000313" key="2">
    <source>
        <dbReference type="Proteomes" id="UP000231602"/>
    </source>
</evidence>
<name>A0A2H0RC83_9BACT</name>
<proteinExistence type="predicted"/>
<dbReference type="PANTHER" id="PTHR38471:SF2">
    <property type="entry name" value="FOUR HELIX BUNDLE PROTEIN"/>
    <property type="match status" value="1"/>
</dbReference>
<evidence type="ECO:0000313" key="1">
    <source>
        <dbReference type="EMBL" id="PIR44087.1"/>
    </source>
</evidence>
<dbReference type="NCBIfam" id="TIGR02436">
    <property type="entry name" value="four helix bundle protein"/>
    <property type="match status" value="1"/>
</dbReference>
<sequence>MYKVTNKFLTSEKFSLVDQVRISSVSVAANIAESSGRYHNKDKIQLLVMARGSIYETRSHLSIVVGLEYLNKNDFEVLDNRYEALSKQVNSFINHIRTN</sequence>